<keyword evidence="8" id="KW-0675">Receptor</keyword>
<feature type="domain" description="Nuclear receptor" evidence="12">
    <location>
        <begin position="3"/>
        <end position="79"/>
    </location>
</feature>
<dbReference type="Gene3D" id="1.10.10.1070">
    <property type="entry name" value="Zinc finger, BED domain-containing"/>
    <property type="match status" value="1"/>
</dbReference>
<keyword evidence="4" id="KW-0862">Zinc</keyword>
<evidence type="ECO:0000256" key="9">
    <source>
        <dbReference type="ARBA" id="ARBA00023242"/>
    </source>
</evidence>
<dbReference type="SUPFAM" id="SSF53098">
    <property type="entry name" value="Ribonuclease H-like"/>
    <property type="match status" value="1"/>
</dbReference>
<evidence type="ECO:0000256" key="4">
    <source>
        <dbReference type="ARBA" id="ARBA00022833"/>
    </source>
</evidence>
<evidence type="ECO:0000259" key="12">
    <source>
        <dbReference type="PROSITE" id="PS51030"/>
    </source>
</evidence>
<accession>A0A8S2JAT1</accession>
<dbReference type="CDD" id="cd06916">
    <property type="entry name" value="NR_DBD_like"/>
    <property type="match status" value="1"/>
</dbReference>
<reference evidence="13" key="1">
    <citation type="submission" date="2021-02" db="EMBL/GenBank/DDBJ databases">
        <authorList>
            <person name="Nowell W R."/>
        </authorList>
    </citation>
    <scope>NUCLEOTIDE SEQUENCE</scope>
</reference>
<protein>
    <submittedName>
        <fullName evidence="13">Uncharacterized protein</fullName>
    </submittedName>
</protein>
<dbReference type="InterPro" id="IPR008906">
    <property type="entry name" value="HATC_C_dom"/>
</dbReference>
<dbReference type="Gene3D" id="3.30.50.10">
    <property type="entry name" value="Erythroid Transcription Factor GATA-1, subunit A"/>
    <property type="match status" value="1"/>
</dbReference>
<evidence type="ECO:0000256" key="7">
    <source>
        <dbReference type="ARBA" id="ARBA00023163"/>
    </source>
</evidence>
<dbReference type="PANTHER" id="PTHR46169:SF29">
    <property type="entry name" value="DNA REPLICATION-RELATED ELEMENT FACTOR, ISOFORM A"/>
    <property type="match status" value="1"/>
</dbReference>
<dbReference type="PROSITE" id="PS00031">
    <property type="entry name" value="NUCLEAR_REC_DBD_1"/>
    <property type="match status" value="1"/>
</dbReference>
<feature type="domain" description="BED-type" evidence="11">
    <location>
        <begin position="477"/>
        <end position="547"/>
    </location>
</feature>
<gene>
    <name evidence="14" type="ORF">GIL414_LOCUS594</name>
    <name evidence="13" type="ORF">SMN809_LOCUS654</name>
</gene>
<dbReference type="EMBL" id="CAJOBI010000077">
    <property type="protein sequence ID" value="CAF3791440.1"/>
    <property type="molecule type" value="Genomic_DNA"/>
</dbReference>
<keyword evidence="6" id="KW-0238">DNA-binding</keyword>
<dbReference type="Pfam" id="PF00105">
    <property type="entry name" value="zf-C4"/>
    <property type="match status" value="1"/>
</dbReference>
<keyword evidence="9" id="KW-0539">Nucleus</keyword>
<keyword evidence="7" id="KW-0804">Transcription</keyword>
<evidence type="ECO:0000256" key="8">
    <source>
        <dbReference type="ARBA" id="ARBA00023170"/>
    </source>
</evidence>
<dbReference type="GO" id="GO:0043565">
    <property type="term" value="F:sequence-specific DNA binding"/>
    <property type="evidence" value="ECO:0007669"/>
    <property type="project" value="InterPro"/>
</dbReference>
<keyword evidence="3 10" id="KW-0863">Zinc-finger</keyword>
<dbReference type="GO" id="GO:0008270">
    <property type="term" value="F:zinc ion binding"/>
    <property type="evidence" value="ECO:0007669"/>
    <property type="project" value="UniProtKB-KW"/>
</dbReference>
<dbReference type="SUPFAM" id="SSF140996">
    <property type="entry name" value="Hermes dimerisation domain"/>
    <property type="match status" value="1"/>
</dbReference>
<dbReference type="InterPro" id="IPR003656">
    <property type="entry name" value="Znf_BED"/>
</dbReference>
<dbReference type="GO" id="GO:0046983">
    <property type="term" value="F:protein dimerization activity"/>
    <property type="evidence" value="ECO:0007669"/>
    <property type="project" value="InterPro"/>
</dbReference>
<dbReference type="PANTHER" id="PTHR46169">
    <property type="entry name" value="DNA REPLICATION-RELATED ELEMENT FACTOR, ISOFORM A"/>
    <property type="match status" value="1"/>
</dbReference>
<evidence type="ECO:0000256" key="6">
    <source>
        <dbReference type="ARBA" id="ARBA00023125"/>
    </source>
</evidence>
<dbReference type="EMBL" id="CAJOBJ010000074">
    <property type="protein sequence ID" value="CAF3791928.1"/>
    <property type="molecule type" value="Genomic_DNA"/>
</dbReference>
<dbReference type="SMART" id="SM00399">
    <property type="entry name" value="ZnF_C4"/>
    <property type="match status" value="1"/>
</dbReference>
<comment type="caution">
    <text evidence="13">The sequence shown here is derived from an EMBL/GenBank/DDBJ whole genome shotgun (WGS) entry which is preliminary data.</text>
</comment>
<dbReference type="InterPro" id="IPR012337">
    <property type="entry name" value="RNaseH-like_sf"/>
</dbReference>
<evidence type="ECO:0000313" key="15">
    <source>
        <dbReference type="Proteomes" id="UP000676336"/>
    </source>
</evidence>
<dbReference type="Proteomes" id="UP000681720">
    <property type="component" value="Unassembled WGS sequence"/>
</dbReference>
<dbReference type="InterPro" id="IPR001628">
    <property type="entry name" value="Znf_hrmn_rcpt"/>
</dbReference>
<dbReference type="PROSITE" id="PS51030">
    <property type="entry name" value="NUCLEAR_REC_DBD_2"/>
    <property type="match status" value="1"/>
</dbReference>
<name>A0A8S2JAT1_9BILA</name>
<comment type="subcellular location">
    <subcellularLocation>
        <location evidence="1">Nucleus</location>
    </subcellularLocation>
</comment>
<dbReference type="AlphaFoldDB" id="A0A8S2JAT1"/>
<dbReference type="InterPro" id="IPR013088">
    <property type="entry name" value="Znf_NHR/GATA"/>
</dbReference>
<dbReference type="GO" id="GO:0005634">
    <property type="term" value="C:nucleus"/>
    <property type="evidence" value="ECO:0007669"/>
    <property type="project" value="UniProtKB-SubCell"/>
</dbReference>
<dbReference type="GO" id="GO:0003700">
    <property type="term" value="F:DNA-binding transcription factor activity"/>
    <property type="evidence" value="ECO:0007669"/>
    <property type="project" value="InterPro"/>
</dbReference>
<sequence length="1178" mass="134441">MVSMKCRICGDVARGLNFNVMTCMSCKSFFRRNAKKKMLLSLCQFDNDCDITIRTRGNCSPCRLKKCLGLGMDPELNRCNSDSNSSTSKKIKKIPTIDDKRIELPPTCSLDELSSLPPKLRSKSPKIMYLARELYASVEPLMKRSSDITSLTITSRQVFLKHNLPVIAVINGFFLCHELNIFDNTTVLNISTEKYEPDFITEVRRNVDQYDPNGSLTKILNVYVTMLWKYLVYVYGYKAAALRFARLVTTAMDIIGTFNWTPQSESRNHVLDIVVYHFVNLKAIVPLPLSLLQNDRSTLTTNEWTLLSNILHAFDEENALTRIQCSLDALSALPPKLRSKPIELMKFVRQLYLGVGPLIVRSLYFHSLLTNDRQLLKHNLYMIGMMNELFLSRELGLIGNASIVNRLAQLYEPKYMIEMCRNIARYDHNGSLIKILLFVIGFSCNCSIVKYNDATQHRKKHDLNKDLFVKIKIPNVPRPSFIWNYFGHLYKQPSEPLDIERIYCKICFDKIKEEYPDSSFYSKRKKIGVYGATSGTGNMKNHLLAVHQLTEVNETRRTSNHILSMFSRDRNSTKSSQLKEQLGHQLTLMCCKDLLPFSIVDNEGFQDFLIANKVVSTKTEIPSRSILSPVNLNKIYNVCVEKTKEQMKLSTNYPTITCDAWCDKYSLKTQPFDEAHTGEAIKDLISGVLTEFGINVNNVIVVSDKGANMRKAWRLLNIIHIFCVAHGIHNLLMKDCFPRMHYVSELFDKVQVIINKLRYRQHELENEHFQLDTKKYTDLFSSINKAGEILDADLASTNLDADDSEVLNEKCQNNNLEELWLSNDLKMRSKTSENTYKFNCSALINNHNDSNRFHTLKKRVLTRWNTILIMLRSYADNIAGIEVILGRLKHFDLILSVNENQIVRDLIDFLSLFESTTTILSASKSYPTISLCLLLRIEIESLLRIDGMESSVIEELKCLLSENLDNRFPVSHLNICAFLLDPSQLKIDISRYLVQCQTNKESILCEMVKKFRINHVTQESAANNVSTLSPSCTLITTATSDSSSSTTTSSASVKRILSVESLNPPVQNLKKLKENLIQKHKPTPSSAIDHTLNEIQNYLQLDIHCGDVLQFWQSSGDAYPHLKRLAQIILAIPATSTPSEQVFSTTGLILNAKRTMLLPENVGKIQMIHDNYNLLKNT</sequence>
<evidence type="ECO:0000313" key="13">
    <source>
        <dbReference type="EMBL" id="CAF3791440.1"/>
    </source>
</evidence>
<evidence type="ECO:0000256" key="2">
    <source>
        <dbReference type="ARBA" id="ARBA00022723"/>
    </source>
</evidence>
<dbReference type="Pfam" id="PF05699">
    <property type="entry name" value="Dimer_Tnp_hAT"/>
    <property type="match status" value="1"/>
</dbReference>
<evidence type="ECO:0000259" key="11">
    <source>
        <dbReference type="PROSITE" id="PS50808"/>
    </source>
</evidence>
<evidence type="ECO:0000256" key="3">
    <source>
        <dbReference type="ARBA" id="ARBA00022771"/>
    </source>
</evidence>
<dbReference type="Proteomes" id="UP000676336">
    <property type="component" value="Unassembled WGS sequence"/>
</dbReference>
<evidence type="ECO:0000256" key="10">
    <source>
        <dbReference type="PROSITE-ProRule" id="PRU00027"/>
    </source>
</evidence>
<evidence type="ECO:0000256" key="1">
    <source>
        <dbReference type="ARBA" id="ARBA00004123"/>
    </source>
</evidence>
<evidence type="ECO:0000313" key="14">
    <source>
        <dbReference type="EMBL" id="CAF3791928.1"/>
    </source>
</evidence>
<dbReference type="PRINTS" id="PR00047">
    <property type="entry name" value="STROIDFINGER"/>
</dbReference>
<dbReference type="GO" id="GO:0006357">
    <property type="term" value="P:regulation of transcription by RNA polymerase II"/>
    <property type="evidence" value="ECO:0007669"/>
    <property type="project" value="TreeGrafter"/>
</dbReference>
<organism evidence="13 15">
    <name type="scientific">Rotaria magnacalcarata</name>
    <dbReference type="NCBI Taxonomy" id="392030"/>
    <lineage>
        <taxon>Eukaryota</taxon>
        <taxon>Metazoa</taxon>
        <taxon>Spiralia</taxon>
        <taxon>Gnathifera</taxon>
        <taxon>Rotifera</taxon>
        <taxon>Eurotatoria</taxon>
        <taxon>Bdelloidea</taxon>
        <taxon>Philodinida</taxon>
        <taxon>Philodinidae</taxon>
        <taxon>Rotaria</taxon>
    </lineage>
</organism>
<dbReference type="SUPFAM" id="SSF57716">
    <property type="entry name" value="Glucocorticoid receptor-like (DNA-binding domain)"/>
    <property type="match status" value="1"/>
</dbReference>
<keyword evidence="2" id="KW-0479">Metal-binding</keyword>
<dbReference type="PROSITE" id="PS50808">
    <property type="entry name" value="ZF_BED"/>
    <property type="match status" value="1"/>
</dbReference>
<proteinExistence type="predicted"/>
<evidence type="ECO:0000256" key="5">
    <source>
        <dbReference type="ARBA" id="ARBA00023015"/>
    </source>
</evidence>
<dbReference type="InterPro" id="IPR052717">
    <property type="entry name" value="Vacuolar_transposase_reg"/>
</dbReference>
<keyword evidence="5" id="KW-0805">Transcription regulation</keyword>